<organism evidence="4 5">
    <name type="scientific">Danaus chrysippus</name>
    <name type="common">African queen</name>
    <dbReference type="NCBI Taxonomy" id="151541"/>
    <lineage>
        <taxon>Eukaryota</taxon>
        <taxon>Metazoa</taxon>
        <taxon>Ecdysozoa</taxon>
        <taxon>Arthropoda</taxon>
        <taxon>Hexapoda</taxon>
        <taxon>Insecta</taxon>
        <taxon>Pterygota</taxon>
        <taxon>Neoptera</taxon>
        <taxon>Endopterygota</taxon>
        <taxon>Lepidoptera</taxon>
        <taxon>Glossata</taxon>
        <taxon>Ditrysia</taxon>
        <taxon>Papilionoidea</taxon>
        <taxon>Nymphalidae</taxon>
        <taxon>Danainae</taxon>
        <taxon>Danaini</taxon>
        <taxon>Danaina</taxon>
        <taxon>Danaus</taxon>
        <taxon>Anosia</taxon>
    </lineage>
</organism>
<dbReference type="OrthoDB" id="78101at2759"/>
<dbReference type="EMBL" id="CAKASE010000080">
    <property type="protein sequence ID" value="CAG9582039.1"/>
    <property type="molecule type" value="Genomic_DNA"/>
</dbReference>
<feature type="region of interest" description="Disordered" evidence="2">
    <location>
        <begin position="523"/>
        <end position="544"/>
    </location>
</feature>
<feature type="coiled-coil region" evidence="1">
    <location>
        <begin position="190"/>
        <end position="217"/>
    </location>
</feature>
<feature type="domain" description="DUF4485" evidence="3">
    <location>
        <begin position="9"/>
        <end position="89"/>
    </location>
</feature>
<evidence type="ECO:0000313" key="5">
    <source>
        <dbReference type="Proteomes" id="UP000789524"/>
    </source>
</evidence>
<feature type="compositionally biased region" description="Basic and acidic residues" evidence="2">
    <location>
        <begin position="535"/>
        <end position="544"/>
    </location>
</feature>
<reference evidence="4" key="1">
    <citation type="submission" date="2021-09" db="EMBL/GenBank/DDBJ databases">
        <authorList>
            <person name="Martin H S."/>
        </authorList>
    </citation>
    <scope>NUCLEOTIDE SEQUENCE</scope>
</reference>
<sequence>MDSNESKSLDTEYKRYLEIMRPYVAQLLDQEVIQICNSWIQRLSSCSENEKVLRNKYIFSLCYQLARGVLDEPFINIPKSKETPLCPLPEDTYSVESTEVECLVLDLDNTNTKILYNNQNNINSATANFSLNSDYFTEQSKNEFLSESNKSIISRHCEEEPICKQNVLCYNCPKMTPKYNTDESIYQYRANNLIQKLREIKKQNVLLHNELENLKDSKQRNLIDDSRDDILKVDQSTSSYLQCHESTTTIKTLKEKLHEVQEERNNLIETISILQDKLDNITEMNNHEKETLEAKYKLDIIKLKTEIREEVKSYYDKKLADVRDQYEERIKIMKEDNFKELEKLEKSKESIIAEKDKIIKDKDTEINQLLTCIENLKHNQMSLLQKFIESPPEDTEAYHLKTKTDELTKRLTKIEKSKFRSSKAYEAKITNLQKEKHLGECSLQLQLLKQRAQLVGEYAEEHQNELSTALDKLENKYKEIVANVQATAVQRRIQDQMALESIIQAVCGIRNEGMFMNNTQTTFSSQMTSKPKRNPTRDGDQCGDNEATRLCRERENRVGSVIVGNKSYVEESSVGGYDLDNDKLGVFFERVHIPQRDTGENDDKKINLKTT</sequence>
<feature type="coiled-coil region" evidence="1">
    <location>
        <begin position="459"/>
        <end position="490"/>
    </location>
</feature>
<protein>
    <submittedName>
        <fullName evidence="4">(African queen) hypothetical protein</fullName>
    </submittedName>
</protein>
<evidence type="ECO:0000256" key="1">
    <source>
        <dbReference type="SAM" id="Coils"/>
    </source>
</evidence>
<feature type="coiled-coil region" evidence="1">
    <location>
        <begin position="243"/>
        <end position="284"/>
    </location>
</feature>
<dbReference type="Pfam" id="PF14846">
    <property type="entry name" value="DUF4485"/>
    <property type="match status" value="1"/>
</dbReference>
<keyword evidence="5" id="KW-1185">Reference proteome</keyword>
<dbReference type="AlphaFoldDB" id="A0A8J2R7I1"/>
<name>A0A8J2R7I1_9NEOP</name>
<evidence type="ECO:0000313" key="4">
    <source>
        <dbReference type="EMBL" id="CAG9582039.1"/>
    </source>
</evidence>
<comment type="caution">
    <text evidence="4">The sequence shown here is derived from an EMBL/GenBank/DDBJ whole genome shotgun (WGS) entry which is preliminary data.</text>
</comment>
<keyword evidence="1" id="KW-0175">Coiled coil</keyword>
<accession>A0A8J2R7I1</accession>
<gene>
    <name evidence="4" type="ORF">DCHRY22_LOCUS14378</name>
</gene>
<dbReference type="InterPro" id="IPR027831">
    <property type="entry name" value="DUF4485"/>
</dbReference>
<dbReference type="Proteomes" id="UP000789524">
    <property type="component" value="Unassembled WGS sequence"/>
</dbReference>
<evidence type="ECO:0000256" key="2">
    <source>
        <dbReference type="SAM" id="MobiDB-lite"/>
    </source>
</evidence>
<proteinExistence type="predicted"/>
<evidence type="ECO:0000259" key="3">
    <source>
        <dbReference type="Pfam" id="PF14846"/>
    </source>
</evidence>